<dbReference type="RefSeq" id="WP_106124820.1">
    <property type="nucleotide sequence ID" value="NZ_PVZG01000001.1"/>
</dbReference>
<evidence type="ECO:0000313" key="3">
    <source>
        <dbReference type="EMBL" id="PRY33548.1"/>
    </source>
</evidence>
<dbReference type="Pfam" id="PF04075">
    <property type="entry name" value="F420H2_quin_red"/>
    <property type="match status" value="1"/>
</dbReference>
<evidence type="ECO:0000256" key="2">
    <source>
        <dbReference type="ARBA" id="ARBA00049106"/>
    </source>
</evidence>
<dbReference type="InterPro" id="IPR004378">
    <property type="entry name" value="F420H2_quin_Rdtase"/>
</dbReference>
<proteinExistence type="inferred from homology"/>
<sequence>MIPARVQAGLWKLMVRLAPEPWFIGFMRRAMVPADRFLLARSRGRVSVGGTTGAPTLLLTTTGRRTGKPRTTPLFYKPHGADSFAVVASHFGRSGHPDWSANLLAEPAATVTTGDTVIPVRARLLTGEEHAEVWAFYTGFGPAYQNYLDSSGHTAFRIFALDRVVAVRDGER</sequence>
<dbReference type="GO" id="GO:0005886">
    <property type="term" value="C:plasma membrane"/>
    <property type="evidence" value="ECO:0007669"/>
    <property type="project" value="TreeGrafter"/>
</dbReference>
<protein>
    <submittedName>
        <fullName evidence="3">Deazaflavin-dependent oxidoreductase (Nitroreductase family)</fullName>
    </submittedName>
</protein>
<dbReference type="NCBIfam" id="TIGR00026">
    <property type="entry name" value="hi_GC_TIGR00026"/>
    <property type="match status" value="1"/>
</dbReference>
<dbReference type="GO" id="GO:0016491">
    <property type="term" value="F:oxidoreductase activity"/>
    <property type="evidence" value="ECO:0007669"/>
    <property type="project" value="InterPro"/>
</dbReference>
<accession>A0A2T0SJH1</accession>
<dbReference type="Gene3D" id="2.30.110.10">
    <property type="entry name" value="Electron Transport, Fmn-binding Protein, Chain A"/>
    <property type="match status" value="1"/>
</dbReference>
<comment type="catalytic activity">
    <reaction evidence="2">
        <text>oxidized coenzyme F420-(gamma-L-Glu)(n) + a quinol + H(+) = reduced coenzyme F420-(gamma-L-Glu)(n) + a quinone</text>
        <dbReference type="Rhea" id="RHEA:39663"/>
        <dbReference type="Rhea" id="RHEA-COMP:12939"/>
        <dbReference type="Rhea" id="RHEA-COMP:14378"/>
        <dbReference type="ChEBI" id="CHEBI:15378"/>
        <dbReference type="ChEBI" id="CHEBI:24646"/>
        <dbReference type="ChEBI" id="CHEBI:132124"/>
        <dbReference type="ChEBI" id="CHEBI:133980"/>
        <dbReference type="ChEBI" id="CHEBI:139511"/>
    </reaction>
</comment>
<dbReference type="GO" id="GO:0070967">
    <property type="term" value="F:coenzyme F420 binding"/>
    <property type="evidence" value="ECO:0007669"/>
    <property type="project" value="TreeGrafter"/>
</dbReference>
<comment type="caution">
    <text evidence="3">The sequence shown here is derived from an EMBL/GenBank/DDBJ whole genome shotgun (WGS) entry which is preliminary data.</text>
</comment>
<dbReference type="Proteomes" id="UP000239209">
    <property type="component" value="Unassembled WGS sequence"/>
</dbReference>
<evidence type="ECO:0000313" key="4">
    <source>
        <dbReference type="Proteomes" id="UP000239209"/>
    </source>
</evidence>
<keyword evidence="4" id="KW-1185">Reference proteome</keyword>
<dbReference type="SUPFAM" id="SSF50475">
    <property type="entry name" value="FMN-binding split barrel"/>
    <property type="match status" value="1"/>
</dbReference>
<reference evidence="3 4" key="1">
    <citation type="submission" date="2018-03" db="EMBL/GenBank/DDBJ databases">
        <title>Genomic Encyclopedia of Archaeal and Bacterial Type Strains, Phase II (KMG-II): from individual species to whole genera.</title>
        <authorList>
            <person name="Goeker M."/>
        </authorList>
    </citation>
    <scope>NUCLEOTIDE SEQUENCE [LARGE SCALE GENOMIC DNA]</scope>
    <source>
        <strain evidence="3 4">DSM 45348</strain>
    </source>
</reference>
<comment type="similarity">
    <text evidence="1">Belongs to the F420H(2)-dependent quinone reductase family.</text>
</comment>
<gene>
    <name evidence="3" type="ORF">CLV70_101711</name>
</gene>
<name>A0A2T0SJH1_9ACTN</name>
<dbReference type="PANTHER" id="PTHR39428">
    <property type="entry name" value="F420H(2)-DEPENDENT QUINONE REDUCTASE RV1261C"/>
    <property type="match status" value="1"/>
</dbReference>
<organism evidence="3 4">
    <name type="scientific">Pseudosporangium ferrugineum</name>
    <dbReference type="NCBI Taxonomy" id="439699"/>
    <lineage>
        <taxon>Bacteria</taxon>
        <taxon>Bacillati</taxon>
        <taxon>Actinomycetota</taxon>
        <taxon>Actinomycetes</taxon>
        <taxon>Micromonosporales</taxon>
        <taxon>Micromonosporaceae</taxon>
        <taxon>Pseudosporangium</taxon>
    </lineage>
</organism>
<dbReference type="AlphaFoldDB" id="A0A2T0SJH1"/>
<dbReference type="EMBL" id="PVZG01000001">
    <property type="protein sequence ID" value="PRY33548.1"/>
    <property type="molecule type" value="Genomic_DNA"/>
</dbReference>
<dbReference type="PANTHER" id="PTHR39428:SF1">
    <property type="entry name" value="F420H(2)-DEPENDENT QUINONE REDUCTASE RV1261C"/>
    <property type="match status" value="1"/>
</dbReference>
<evidence type="ECO:0000256" key="1">
    <source>
        <dbReference type="ARBA" id="ARBA00008710"/>
    </source>
</evidence>
<dbReference type="OrthoDB" id="8225825at2"/>
<dbReference type="InterPro" id="IPR012349">
    <property type="entry name" value="Split_barrel_FMN-bd"/>
</dbReference>